<protein>
    <recommendedName>
        <fullName evidence="4">FAD-binding domain-containing protein</fullName>
    </recommendedName>
</protein>
<sequence>MNVSVSNLTRDEANAMVYSDIAYNLGWKIVNVVKGPAGRSILRTYESERRKIAQGLIAFDHHLSRLFSGHPVRDIMDEEGISMDTLKEAFDKGNLPASGIGTL</sequence>
<dbReference type="InterPro" id="IPR036188">
    <property type="entry name" value="FAD/NAD-bd_sf"/>
</dbReference>
<gene>
    <name evidence="5" type="ORF">BJX68DRAFT_235766</name>
</gene>
<dbReference type="RefSeq" id="XP_070900052.1">
    <property type="nucleotide sequence ID" value="XM_071039922.1"/>
</dbReference>
<feature type="domain" description="FAD-binding" evidence="4">
    <location>
        <begin position="22"/>
        <end position="59"/>
    </location>
</feature>
<dbReference type="InterPro" id="IPR002938">
    <property type="entry name" value="FAD-bd"/>
</dbReference>
<dbReference type="Pfam" id="PF01494">
    <property type="entry name" value="FAD_binding_3"/>
    <property type="match status" value="1"/>
</dbReference>
<dbReference type="PANTHER" id="PTHR43004:SF20">
    <property type="entry name" value="2-MONOOXYGENASE, PUTATIVE (AFU_ORTHOLOGUE AFUA_1G13660)-RELATED"/>
    <property type="match status" value="1"/>
</dbReference>
<evidence type="ECO:0000256" key="1">
    <source>
        <dbReference type="ARBA" id="ARBA00022630"/>
    </source>
</evidence>
<dbReference type="PANTHER" id="PTHR43004">
    <property type="entry name" value="TRK SYSTEM POTASSIUM UPTAKE PROTEIN"/>
    <property type="match status" value="1"/>
</dbReference>
<dbReference type="SUPFAM" id="SSF51905">
    <property type="entry name" value="FAD/NAD(P)-binding domain"/>
    <property type="match status" value="1"/>
</dbReference>
<keyword evidence="2" id="KW-0274">FAD</keyword>
<evidence type="ECO:0000256" key="2">
    <source>
        <dbReference type="ARBA" id="ARBA00022827"/>
    </source>
</evidence>
<comment type="caution">
    <text evidence="5">The sequence shown here is derived from an EMBL/GenBank/DDBJ whole genome shotgun (WGS) entry which is preliminary data.</text>
</comment>
<accession>A0ABR4KHN1</accession>
<dbReference type="Gene3D" id="3.30.9.10">
    <property type="entry name" value="D-Amino Acid Oxidase, subunit A, domain 2"/>
    <property type="match status" value="1"/>
</dbReference>
<organism evidence="5 6">
    <name type="scientific">Aspergillus pseudodeflectus</name>
    <dbReference type="NCBI Taxonomy" id="176178"/>
    <lineage>
        <taxon>Eukaryota</taxon>
        <taxon>Fungi</taxon>
        <taxon>Dikarya</taxon>
        <taxon>Ascomycota</taxon>
        <taxon>Pezizomycotina</taxon>
        <taxon>Eurotiomycetes</taxon>
        <taxon>Eurotiomycetidae</taxon>
        <taxon>Eurotiales</taxon>
        <taxon>Aspergillaceae</taxon>
        <taxon>Aspergillus</taxon>
        <taxon>Aspergillus subgen. Nidulantes</taxon>
    </lineage>
</organism>
<evidence type="ECO:0000313" key="6">
    <source>
        <dbReference type="Proteomes" id="UP001610444"/>
    </source>
</evidence>
<name>A0ABR4KHN1_9EURO</name>
<dbReference type="Proteomes" id="UP001610444">
    <property type="component" value="Unassembled WGS sequence"/>
</dbReference>
<evidence type="ECO:0000259" key="4">
    <source>
        <dbReference type="Pfam" id="PF01494"/>
    </source>
</evidence>
<dbReference type="InterPro" id="IPR050641">
    <property type="entry name" value="RIFMO-like"/>
</dbReference>
<evidence type="ECO:0000256" key="3">
    <source>
        <dbReference type="ARBA" id="ARBA00023002"/>
    </source>
</evidence>
<proteinExistence type="predicted"/>
<reference evidence="5 6" key="1">
    <citation type="submission" date="2024-07" db="EMBL/GenBank/DDBJ databases">
        <title>Section-level genome sequencing and comparative genomics of Aspergillus sections Usti and Cavernicolus.</title>
        <authorList>
            <consortium name="Lawrence Berkeley National Laboratory"/>
            <person name="Nybo J.L."/>
            <person name="Vesth T.C."/>
            <person name="Theobald S."/>
            <person name="Frisvad J.C."/>
            <person name="Larsen T.O."/>
            <person name="Kjaerboelling I."/>
            <person name="Rothschild-Mancinelli K."/>
            <person name="Lyhne E.K."/>
            <person name="Kogle M.E."/>
            <person name="Barry K."/>
            <person name="Clum A."/>
            <person name="Na H."/>
            <person name="Ledsgaard L."/>
            <person name="Lin J."/>
            <person name="Lipzen A."/>
            <person name="Kuo A."/>
            <person name="Riley R."/>
            <person name="Mondo S."/>
            <person name="LaButti K."/>
            <person name="Haridas S."/>
            <person name="Pangalinan J."/>
            <person name="Salamov A.A."/>
            <person name="Simmons B.A."/>
            <person name="Magnuson J.K."/>
            <person name="Chen J."/>
            <person name="Drula E."/>
            <person name="Henrissat B."/>
            <person name="Wiebenga A."/>
            <person name="Lubbers R.J."/>
            <person name="Gomes A.C."/>
            <person name="Macurrencykelacurrency M.R."/>
            <person name="Stajich J."/>
            <person name="Grigoriev I.V."/>
            <person name="Mortensen U.H."/>
            <person name="De vries R.P."/>
            <person name="Baker S.E."/>
            <person name="Andersen M.R."/>
        </authorList>
    </citation>
    <scope>NUCLEOTIDE SEQUENCE [LARGE SCALE GENOMIC DNA]</scope>
    <source>
        <strain evidence="5 6">CBS 756.74</strain>
    </source>
</reference>
<evidence type="ECO:0000313" key="5">
    <source>
        <dbReference type="EMBL" id="KAL2851795.1"/>
    </source>
</evidence>
<keyword evidence="1" id="KW-0285">Flavoprotein</keyword>
<dbReference type="GeneID" id="98155086"/>
<keyword evidence="6" id="KW-1185">Reference proteome</keyword>
<dbReference type="EMBL" id="JBFXLR010000017">
    <property type="protein sequence ID" value="KAL2851795.1"/>
    <property type="molecule type" value="Genomic_DNA"/>
</dbReference>
<keyword evidence="3" id="KW-0560">Oxidoreductase</keyword>